<evidence type="ECO:0000259" key="7">
    <source>
        <dbReference type="PROSITE" id="PS51352"/>
    </source>
</evidence>
<keyword evidence="9" id="KW-1185">Reference proteome</keyword>
<evidence type="ECO:0000256" key="5">
    <source>
        <dbReference type="ARBA" id="ARBA00023284"/>
    </source>
</evidence>
<evidence type="ECO:0000256" key="2">
    <source>
        <dbReference type="ARBA" id="ARBA00022448"/>
    </source>
</evidence>
<proteinExistence type="inferred from homology"/>
<accession>A0ABV8SGE7</accession>
<keyword evidence="5" id="KW-0676">Redox-active center</keyword>
<feature type="domain" description="Thioredoxin" evidence="7">
    <location>
        <begin position="1"/>
        <end position="106"/>
    </location>
</feature>
<evidence type="ECO:0000256" key="4">
    <source>
        <dbReference type="ARBA" id="ARBA00023157"/>
    </source>
</evidence>
<evidence type="ECO:0000313" key="9">
    <source>
        <dbReference type="Proteomes" id="UP001595755"/>
    </source>
</evidence>
<name>A0ABV8SGE7_9BACL</name>
<organism evidence="8 9">
    <name type="scientific">Cohnella boryungensis</name>
    <dbReference type="NCBI Taxonomy" id="768479"/>
    <lineage>
        <taxon>Bacteria</taxon>
        <taxon>Bacillati</taxon>
        <taxon>Bacillota</taxon>
        <taxon>Bacilli</taxon>
        <taxon>Bacillales</taxon>
        <taxon>Paenibacillaceae</taxon>
        <taxon>Cohnella</taxon>
    </lineage>
</organism>
<protein>
    <recommendedName>
        <fullName evidence="6">Thioredoxin</fullName>
    </recommendedName>
</protein>
<dbReference type="EMBL" id="JBHSED010000065">
    <property type="protein sequence ID" value="MFC4306532.1"/>
    <property type="molecule type" value="Genomic_DNA"/>
</dbReference>
<dbReference type="PANTHER" id="PTHR45663:SF11">
    <property type="entry name" value="GEO12009P1"/>
    <property type="match status" value="1"/>
</dbReference>
<dbReference type="CDD" id="cd02947">
    <property type="entry name" value="TRX_family"/>
    <property type="match status" value="1"/>
</dbReference>
<evidence type="ECO:0000256" key="6">
    <source>
        <dbReference type="PIRNR" id="PIRNR000077"/>
    </source>
</evidence>
<dbReference type="PRINTS" id="PR00421">
    <property type="entry name" value="THIOREDOXIN"/>
</dbReference>
<comment type="similarity">
    <text evidence="1 6">Belongs to the thioredoxin family.</text>
</comment>
<dbReference type="PIRSF" id="PIRSF000077">
    <property type="entry name" value="Thioredoxin"/>
    <property type="match status" value="1"/>
</dbReference>
<evidence type="ECO:0000313" key="8">
    <source>
        <dbReference type="EMBL" id="MFC4306532.1"/>
    </source>
</evidence>
<gene>
    <name evidence="8" type="ORF">ACFO1S_24225</name>
</gene>
<dbReference type="SUPFAM" id="SSF52833">
    <property type="entry name" value="Thioredoxin-like"/>
    <property type="match status" value="1"/>
</dbReference>
<dbReference type="InterPro" id="IPR036249">
    <property type="entry name" value="Thioredoxin-like_sf"/>
</dbReference>
<dbReference type="PANTHER" id="PTHR45663">
    <property type="entry name" value="GEO12009P1"/>
    <property type="match status" value="1"/>
</dbReference>
<dbReference type="Gene3D" id="3.40.30.10">
    <property type="entry name" value="Glutaredoxin"/>
    <property type="match status" value="1"/>
</dbReference>
<dbReference type="PROSITE" id="PS51352">
    <property type="entry name" value="THIOREDOXIN_2"/>
    <property type="match status" value="1"/>
</dbReference>
<dbReference type="Proteomes" id="UP001595755">
    <property type="component" value="Unassembled WGS sequence"/>
</dbReference>
<reference evidence="9" key="1">
    <citation type="journal article" date="2019" name="Int. J. Syst. Evol. Microbiol.">
        <title>The Global Catalogue of Microorganisms (GCM) 10K type strain sequencing project: providing services to taxonomists for standard genome sequencing and annotation.</title>
        <authorList>
            <consortium name="The Broad Institute Genomics Platform"/>
            <consortium name="The Broad Institute Genome Sequencing Center for Infectious Disease"/>
            <person name="Wu L."/>
            <person name="Ma J."/>
        </authorList>
    </citation>
    <scope>NUCLEOTIDE SEQUENCE [LARGE SCALE GENOMIC DNA]</scope>
    <source>
        <strain evidence="9">CGMCC 4.1641</strain>
    </source>
</reference>
<comment type="caution">
    <text evidence="8">The sequence shown here is derived from an EMBL/GenBank/DDBJ whole genome shotgun (WGS) entry which is preliminary data.</text>
</comment>
<evidence type="ECO:0000256" key="3">
    <source>
        <dbReference type="ARBA" id="ARBA00022982"/>
    </source>
</evidence>
<keyword evidence="3" id="KW-0249">Electron transport</keyword>
<sequence>MSLTLVNDVNFRMSLRPQGVTLVEFGASWCPPCKVLKPLLDELEESYGERVTMLEVDCDASPETASEFGVMSMPTVLVFRHGEPVEKLVGLRPKAVYSSLLEKYIGIEKPR</sequence>
<dbReference type="RefSeq" id="WP_204602499.1">
    <property type="nucleotide sequence ID" value="NZ_JBHSED010000065.1"/>
</dbReference>
<dbReference type="Pfam" id="PF00085">
    <property type="entry name" value="Thioredoxin"/>
    <property type="match status" value="1"/>
</dbReference>
<keyword evidence="2" id="KW-0813">Transport</keyword>
<evidence type="ECO:0000256" key="1">
    <source>
        <dbReference type="ARBA" id="ARBA00008987"/>
    </source>
</evidence>
<keyword evidence="4" id="KW-1015">Disulfide bond</keyword>
<dbReference type="InterPro" id="IPR005746">
    <property type="entry name" value="Thioredoxin"/>
</dbReference>
<dbReference type="InterPro" id="IPR013766">
    <property type="entry name" value="Thioredoxin_domain"/>
</dbReference>